<protein>
    <submittedName>
        <fullName evidence="1">Uncharacterized protein</fullName>
    </submittedName>
</protein>
<sequence length="76" mass="8384">VNLSLGTAQNILGRLRPLIKKGIEPYNFQIHIDVGQNGPTKEMIKEVVGMVRGNGFEAKIKPESFAASNIADRHVR</sequence>
<dbReference type="Proteomes" id="UP000231688">
    <property type="component" value="Unassembled WGS sequence"/>
</dbReference>
<evidence type="ECO:0000313" key="2">
    <source>
        <dbReference type="Proteomes" id="UP000231688"/>
    </source>
</evidence>
<feature type="non-terminal residue" evidence="1">
    <location>
        <position position="1"/>
    </location>
</feature>
<dbReference type="EMBL" id="PFOH01000014">
    <property type="protein sequence ID" value="PIZ69880.1"/>
    <property type="molecule type" value="Genomic_DNA"/>
</dbReference>
<gene>
    <name evidence="1" type="ORF">COY10_00615</name>
</gene>
<dbReference type="InterPro" id="IPR007405">
    <property type="entry name" value="Phage_KVP40_Orf299"/>
</dbReference>
<dbReference type="Pfam" id="PF04308">
    <property type="entry name" value="RNaseH_like"/>
    <property type="match status" value="1"/>
</dbReference>
<proteinExistence type="predicted"/>
<evidence type="ECO:0000313" key="1">
    <source>
        <dbReference type="EMBL" id="PIZ69880.1"/>
    </source>
</evidence>
<organism evidence="1 2">
    <name type="scientific">Candidatus Portnoybacteria bacterium CG_4_10_14_0_2_um_filter_43_36</name>
    <dbReference type="NCBI Taxonomy" id="1974798"/>
    <lineage>
        <taxon>Bacteria</taxon>
        <taxon>Candidatus Portnoyibacteriota</taxon>
    </lineage>
</organism>
<name>A0A2M7UF61_9BACT</name>
<dbReference type="AlphaFoldDB" id="A0A2M7UF61"/>
<comment type="caution">
    <text evidence="1">The sequence shown here is derived from an EMBL/GenBank/DDBJ whole genome shotgun (WGS) entry which is preliminary data.</text>
</comment>
<dbReference type="PANTHER" id="PTHR39961">
    <property type="entry name" value="HYPOTHETICAL CYTOSOLIC PROTEIN"/>
    <property type="match status" value="1"/>
</dbReference>
<accession>A0A2M7UF61</accession>
<reference evidence="2" key="1">
    <citation type="submission" date="2017-09" db="EMBL/GenBank/DDBJ databases">
        <title>Depth-based differentiation of microbial function through sediment-hosted aquifers and enrichment of novel symbionts in the deep terrestrial subsurface.</title>
        <authorList>
            <person name="Probst A.J."/>
            <person name="Ladd B."/>
            <person name="Jarett J.K."/>
            <person name="Geller-Mcgrath D.E."/>
            <person name="Sieber C.M.K."/>
            <person name="Emerson J.B."/>
            <person name="Anantharaman K."/>
            <person name="Thomas B.C."/>
            <person name="Malmstrom R."/>
            <person name="Stieglmeier M."/>
            <person name="Klingl A."/>
            <person name="Woyke T."/>
            <person name="Ryan C.M."/>
            <person name="Banfield J.F."/>
        </authorList>
    </citation>
    <scope>NUCLEOTIDE SEQUENCE [LARGE SCALE GENOMIC DNA]</scope>
</reference>
<dbReference type="PANTHER" id="PTHR39961:SF1">
    <property type="entry name" value="DUF458 DOMAIN-CONTAINING PROTEIN"/>
    <property type="match status" value="1"/>
</dbReference>